<organism evidence="2 3">
    <name type="scientific">Vibrio coralliilyticus</name>
    <dbReference type="NCBI Taxonomy" id="190893"/>
    <lineage>
        <taxon>Bacteria</taxon>
        <taxon>Pseudomonadati</taxon>
        <taxon>Pseudomonadota</taxon>
        <taxon>Gammaproteobacteria</taxon>
        <taxon>Vibrionales</taxon>
        <taxon>Vibrionaceae</taxon>
        <taxon>Vibrio</taxon>
    </lineage>
</organism>
<gene>
    <name evidence="2" type="ORF">IX92_16190</name>
</gene>
<dbReference type="EMBL" id="CP009618">
    <property type="protein sequence ID" value="AIW20605.1"/>
    <property type="molecule type" value="Genomic_DNA"/>
</dbReference>
<evidence type="ECO:0000313" key="3">
    <source>
        <dbReference type="Proteomes" id="UP000030081"/>
    </source>
</evidence>
<evidence type="ECO:0000256" key="1">
    <source>
        <dbReference type="SAM" id="MobiDB-lite"/>
    </source>
</evidence>
<name>A0AAN0SE55_9VIBR</name>
<protein>
    <submittedName>
        <fullName evidence="2">Uncharacterized protein</fullName>
    </submittedName>
</protein>
<feature type="compositionally biased region" description="Polar residues" evidence="1">
    <location>
        <begin position="58"/>
        <end position="69"/>
    </location>
</feature>
<reference evidence="2 3" key="1">
    <citation type="submission" date="2014-10" db="EMBL/GenBank/DDBJ databases">
        <title>The Complete Genome Sequence for the Shellfish Pathogen Vibrio coralliilyticus RE98 Isolated from a Shellfish Hatchery.</title>
        <authorList>
            <person name="Richards G.P."/>
            <person name="Bono J.L."/>
            <person name="Watson M.A."/>
            <person name="Needleman D.S."/>
        </authorList>
    </citation>
    <scope>NUCLEOTIDE SEQUENCE [LARGE SCALE GENOMIC DNA]</scope>
    <source>
        <strain evidence="2 3">RE98</strain>
    </source>
</reference>
<dbReference type="AlphaFoldDB" id="A0AAN0SE55"/>
<proteinExistence type="predicted"/>
<accession>A0AAN0SE55</accession>
<feature type="region of interest" description="Disordered" evidence="1">
    <location>
        <begin position="37"/>
        <end position="69"/>
    </location>
</feature>
<sequence length="69" mass="7530">MEPEEGVTPTCCLTTGTRIKGDEKLRDLVMNHLGAATTDSSHERISRTATPWNDAGEESTSSRQELVPD</sequence>
<dbReference type="Proteomes" id="UP000030081">
    <property type="component" value="Chromosome 2"/>
</dbReference>
<keyword evidence="3" id="KW-1185">Reference proteome</keyword>
<dbReference type="KEGG" id="vcy:IX92_16190"/>
<evidence type="ECO:0000313" key="2">
    <source>
        <dbReference type="EMBL" id="AIW20605.1"/>
    </source>
</evidence>